<name>A0A8J1XWE0_OWEFU</name>
<dbReference type="EMBL" id="CAIIXF020000006">
    <property type="protein sequence ID" value="CAH1786144.1"/>
    <property type="molecule type" value="Genomic_DNA"/>
</dbReference>
<dbReference type="OrthoDB" id="6149706at2759"/>
<evidence type="ECO:0000313" key="2">
    <source>
        <dbReference type="Proteomes" id="UP000749559"/>
    </source>
</evidence>
<dbReference type="Proteomes" id="UP000749559">
    <property type="component" value="Unassembled WGS sequence"/>
</dbReference>
<reference evidence="1" key="1">
    <citation type="submission" date="2022-03" db="EMBL/GenBank/DDBJ databases">
        <authorList>
            <person name="Martin C."/>
        </authorList>
    </citation>
    <scope>NUCLEOTIDE SEQUENCE</scope>
</reference>
<dbReference type="AlphaFoldDB" id="A0A8J1XWE0"/>
<sequence length="175" mass="19932">VLLGNLVKQMTTQMSNSKSEGDSPHALLEKCMAEIGVTFKIWEKRENQSGTGTFDYTPLMGSDLKCVIRRLPEMFVNLMPNATAQKPKAVWNQLGSIYFDALSSSTNDHEKLFKMAQKFLKSFLNLHKSSLEGFANRNVTPYMHMLLYHVPNQVRRLDGRFKSFTGQHIEKANDT</sequence>
<gene>
    <name evidence="1" type="ORF">OFUS_LOCUS12098</name>
</gene>
<keyword evidence="2" id="KW-1185">Reference proteome</keyword>
<protein>
    <submittedName>
        <fullName evidence="1">Uncharacterized protein</fullName>
    </submittedName>
</protein>
<feature type="non-terminal residue" evidence="1">
    <location>
        <position position="1"/>
    </location>
</feature>
<organism evidence="1 2">
    <name type="scientific">Owenia fusiformis</name>
    <name type="common">Polychaete worm</name>
    <dbReference type="NCBI Taxonomy" id="6347"/>
    <lineage>
        <taxon>Eukaryota</taxon>
        <taxon>Metazoa</taxon>
        <taxon>Spiralia</taxon>
        <taxon>Lophotrochozoa</taxon>
        <taxon>Annelida</taxon>
        <taxon>Polychaeta</taxon>
        <taxon>Sedentaria</taxon>
        <taxon>Canalipalpata</taxon>
        <taxon>Sabellida</taxon>
        <taxon>Oweniida</taxon>
        <taxon>Oweniidae</taxon>
        <taxon>Owenia</taxon>
    </lineage>
</organism>
<comment type="caution">
    <text evidence="1">The sequence shown here is derived from an EMBL/GenBank/DDBJ whole genome shotgun (WGS) entry which is preliminary data.</text>
</comment>
<evidence type="ECO:0000313" key="1">
    <source>
        <dbReference type="EMBL" id="CAH1786144.1"/>
    </source>
</evidence>
<accession>A0A8J1XWE0</accession>
<proteinExistence type="predicted"/>